<feature type="transmembrane region" description="Helical" evidence="2">
    <location>
        <begin position="260"/>
        <end position="281"/>
    </location>
</feature>
<feature type="transmembrane region" description="Helical" evidence="2">
    <location>
        <begin position="184"/>
        <end position="200"/>
    </location>
</feature>
<feature type="transmembrane region" description="Helical" evidence="2">
    <location>
        <begin position="46"/>
        <end position="66"/>
    </location>
</feature>
<evidence type="ECO:0000313" key="4">
    <source>
        <dbReference type="Proteomes" id="UP000198287"/>
    </source>
</evidence>
<feature type="transmembrane region" description="Helical" evidence="2">
    <location>
        <begin position="207"/>
        <end position="224"/>
    </location>
</feature>
<dbReference type="PANTHER" id="PTHR47331">
    <property type="entry name" value="PHD-TYPE DOMAIN-CONTAINING PROTEIN"/>
    <property type="match status" value="1"/>
</dbReference>
<keyword evidence="4" id="KW-1185">Reference proteome</keyword>
<comment type="caution">
    <text evidence="3">The sequence shown here is derived from an EMBL/GenBank/DDBJ whole genome shotgun (WGS) entry which is preliminary data.</text>
</comment>
<dbReference type="EMBL" id="LNIX01000039">
    <property type="protein sequence ID" value="OXA39263.1"/>
    <property type="molecule type" value="Genomic_DNA"/>
</dbReference>
<organism evidence="3 4">
    <name type="scientific">Folsomia candida</name>
    <name type="common">Springtail</name>
    <dbReference type="NCBI Taxonomy" id="158441"/>
    <lineage>
        <taxon>Eukaryota</taxon>
        <taxon>Metazoa</taxon>
        <taxon>Ecdysozoa</taxon>
        <taxon>Arthropoda</taxon>
        <taxon>Hexapoda</taxon>
        <taxon>Collembola</taxon>
        <taxon>Entomobryomorpha</taxon>
        <taxon>Isotomoidea</taxon>
        <taxon>Isotomidae</taxon>
        <taxon>Proisotominae</taxon>
        <taxon>Folsomia</taxon>
    </lineage>
</organism>
<feature type="compositionally biased region" description="Low complexity" evidence="1">
    <location>
        <begin position="439"/>
        <end position="449"/>
    </location>
</feature>
<keyword evidence="2" id="KW-1133">Transmembrane helix</keyword>
<reference evidence="3 4" key="1">
    <citation type="submission" date="2015-12" db="EMBL/GenBank/DDBJ databases">
        <title>The genome of Folsomia candida.</title>
        <authorList>
            <person name="Faddeeva A."/>
            <person name="Derks M.F."/>
            <person name="Anvar Y."/>
            <person name="Smit S."/>
            <person name="Van Straalen N."/>
            <person name="Roelofs D."/>
        </authorList>
    </citation>
    <scope>NUCLEOTIDE SEQUENCE [LARGE SCALE GENOMIC DNA]</scope>
    <source>
        <strain evidence="3 4">VU population</strain>
        <tissue evidence="3">Whole body</tissue>
    </source>
</reference>
<dbReference type="OrthoDB" id="6434680at2759"/>
<accession>A0A226D278</accession>
<proteinExistence type="predicted"/>
<feature type="transmembrane region" description="Helical" evidence="2">
    <location>
        <begin position="293"/>
        <end position="313"/>
    </location>
</feature>
<feature type="transmembrane region" description="Helical" evidence="2">
    <location>
        <begin position="91"/>
        <end position="111"/>
    </location>
</feature>
<evidence type="ECO:0000256" key="1">
    <source>
        <dbReference type="SAM" id="MobiDB-lite"/>
    </source>
</evidence>
<dbReference type="PANTHER" id="PTHR47331:SF5">
    <property type="entry name" value="RIBONUCLEASE H"/>
    <property type="match status" value="1"/>
</dbReference>
<feature type="region of interest" description="Disordered" evidence="1">
    <location>
        <begin position="427"/>
        <end position="449"/>
    </location>
</feature>
<dbReference type="Proteomes" id="UP000198287">
    <property type="component" value="Unassembled WGS sequence"/>
</dbReference>
<dbReference type="InterPro" id="IPR005312">
    <property type="entry name" value="DUF1759"/>
</dbReference>
<gene>
    <name evidence="3" type="ORF">Fcan01_25926</name>
</gene>
<feature type="transmembrane region" description="Helical" evidence="2">
    <location>
        <begin position="149"/>
        <end position="172"/>
    </location>
</feature>
<sequence length="1153" mass="131293">MATLGMWQLARVYSYLYNDKLHILPYKVLIAKKQIFLLPIPKRRRYVIKFCTICVFCHILVCFAALRKALSLQTKNSDFYETSQAVRVIRIYIQVLVAFLSLSVFAMSYVISFKPKVAPIILNGIAPFQKEAEELTGPRRHNNYSIVELGIKIMLVFAFSLSFPTPVIMVYLEIDPLHNPVRRSILVIVIRLVTLVVVFVESIKAASAFFITGLMVACSASDVLQDLRKTNFCSNLITRLKEISLYRKMFLWNKYTNQNVSWFSIPPLLFFGISLIVLAWYGTIRMLGKLEFLIYLVLPVIAVVASFFITLLIPPAERIFEYSKYLISKRTNEAKSCKFERKTWKSMRPLGIQSSEFRVLKSKHHAELKHVDEEEELNLSSSDDDMESERLAEKFQSWSQQCMDVSPPPVRKTIVDSSVVPTMDNLSLNPSVPVSSQTVPDSSDSQPVDSTINNDNFAQVLLMQSQAIAKMLTDSSSSKSDKFMARQTAGRDLPSFSGQPEEWPAFIASYRRTTDMCGFSDAENMERLRRCLKGEAAKAVQCLMVSPNNIQKVIQMLEDRFGKTKHIITAMITKARQANNVKDDKPQSLIDFGTTVVNLAATIKSLQADGHLKNPQLLAELEDKLPYSIRIRWHVWKTAKAASDDIEEFAEWVESEMKMAYEMVAHSPIKEGKKNDEKTDSNFKKRGAGVHLTGESQQQTVCNFCGLQNHKTYQCRKVKELTANERVVLAVEKKLCLCCLTVGCSSRRCKNKRKCGINNCEKDHNRLFHGSLPLRQLLSKKEDLQKEVKSDEDSGPAADAKNQVNTLQAASLRYIQTEIEGPQGKEVVLALQDDGASITILEEKVREQIGAIGPTKPFCMATVEGDGYYPNARVIGMRIRGDFRNSPQFTIGNVRTIDELKLAPVSQDAEALKKRYPHLRNIPLASFKNMKPRMILGSSHYHLICPLKVIEGRPGEPVATKSRLGWTIIIPDVNGILPNMKSHQLNHVTLQHDCKEDSDAELHRLVKNSFTTEDFGVKPLVQKLRSKEDQRAIDIMESTMKRSPDGVRYEIGLLWKTDDVILPPSYNNALHRLKCQERKMDKDRTFAEAYCQKIKEYVDKGFIRKLDKGEIVTRHSRTWYLPHFGVVNPNKPGKLRLDDYFSFRLNFHKVRRK</sequence>
<dbReference type="AlphaFoldDB" id="A0A226D278"/>
<name>A0A226D278_FOLCA</name>
<evidence type="ECO:0000256" key="2">
    <source>
        <dbReference type="SAM" id="Phobius"/>
    </source>
</evidence>
<evidence type="ECO:0000313" key="3">
    <source>
        <dbReference type="EMBL" id="OXA39263.1"/>
    </source>
</evidence>
<dbReference type="Pfam" id="PF03564">
    <property type="entry name" value="DUF1759"/>
    <property type="match status" value="1"/>
</dbReference>
<feature type="compositionally biased region" description="Polar residues" evidence="1">
    <location>
        <begin position="427"/>
        <end position="438"/>
    </location>
</feature>
<keyword evidence="2" id="KW-0812">Transmembrane</keyword>
<keyword evidence="2" id="KW-0472">Membrane</keyword>
<protein>
    <submittedName>
        <fullName evidence="3">Uncharacterized protein</fullName>
    </submittedName>
</protein>